<evidence type="ECO:0000256" key="1">
    <source>
        <dbReference type="ARBA" id="ARBA00022468"/>
    </source>
</evidence>
<organism evidence="5 6">
    <name type="scientific">Arthrobotrys flagrans</name>
    <name type="common">Nematode-trapping fungus</name>
    <name type="synonym">Trichothecium flagrans</name>
    <dbReference type="NCBI Taxonomy" id="97331"/>
    <lineage>
        <taxon>Eukaryota</taxon>
        <taxon>Fungi</taxon>
        <taxon>Dikarya</taxon>
        <taxon>Ascomycota</taxon>
        <taxon>Pezizomycotina</taxon>
        <taxon>Orbiliomycetes</taxon>
        <taxon>Orbiliales</taxon>
        <taxon>Orbiliaceae</taxon>
        <taxon>Arthrobotrys</taxon>
    </lineage>
</organism>
<accession>A0A436ZUS5</accession>
<dbReference type="PANTHER" id="PTHR24113">
    <property type="entry name" value="RAN GTPASE-ACTIVATING PROTEIN 1"/>
    <property type="match status" value="1"/>
</dbReference>
<dbReference type="GO" id="GO:0048471">
    <property type="term" value="C:perinuclear region of cytoplasm"/>
    <property type="evidence" value="ECO:0007669"/>
    <property type="project" value="TreeGrafter"/>
</dbReference>
<evidence type="ECO:0000256" key="3">
    <source>
        <dbReference type="ARBA" id="ARBA00022737"/>
    </source>
</evidence>
<dbReference type="RefSeq" id="XP_067488214.1">
    <property type="nucleotide sequence ID" value="XM_067636615.1"/>
</dbReference>
<reference evidence="5 6" key="1">
    <citation type="submission" date="2019-01" db="EMBL/GenBank/DDBJ databases">
        <title>Intercellular communication is required for trap formation in the nematode-trapping fungus Duddingtonia flagrans.</title>
        <authorList>
            <person name="Youssar L."/>
            <person name="Wernet V."/>
            <person name="Hensel N."/>
            <person name="Hildebrandt H.-G."/>
            <person name="Fischer R."/>
        </authorList>
    </citation>
    <scope>NUCLEOTIDE SEQUENCE [LARGE SCALE GENOMIC DNA]</scope>
    <source>
        <strain evidence="5 6">CBS H-5679</strain>
    </source>
</reference>
<evidence type="ECO:0000256" key="2">
    <source>
        <dbReference type="ARBA" id="ARBA00022614"/>
    </source>
</evidence>
<keyword evidence="6" id="KW-1185">Reference proteome</keyword>
<comment type="caution">
    <text evidence="5">The sequence shown here is derived from an EMBL/GenBank/DDBJ whole genome shotgun (WGS) entry which is preliminary data.</text>
</comment>
<dbReference type="Gene3D" id="3.80.10.10">
    <property type="entry name" value="Ribonuclease Inhibitor"/>
    <property type="match status" value="1"/>
</dbReference>
<dbReference type="GO" id="GO:0005634">
    <property type="term" value="C:nucleus"/>
    <property type="evidence" value="ECO:0007669"/>
    <property type="project" value="TreeGrafter"/>
</dbReference>
<protein>
    <recommendedName>
        <fullName evidence="7">Ran GTPase-activating protein 1</fullName>
    </recommendedName>
</protein>
<keyword evidence="2" id="KW-0433">Leucine-rich repeat</keyword>
<sequence>MATTFSLENKALKLSSRADIEPHLEALIANDDVEEFILQGNTIGIEASQALAEVLKTKSKLKTANLADIYTSRTIDEIPQSLDALLPSLLPHPHLTTINLSDNAFGKRMEPQLVAFLSSHLPLQHLILNNNGLGPLCGTAIANALTALASKKTSAHPKLETVVCGRNRLESGSMEAWSRAFAAHTGVKVVRMVQNGIRPEGISQLLTEGLVHCTDLEILDLQDNTFTLKGAKALAAAVGAWTVIKELGVGEVLLGAKGTGLLADKLAKGKNKEMRVLRLQFNDINRKALKGLKGAVKVLDKLELLELNGNCFSEEDDLVNEIRDIFEDRGLGELDELDEMEEPSDEEEEEEEEEEKEKEDARERIVKDAEAAEAENVPQEKDKNVDDLADILGKTKISDPRPSA</sequence>
<feature type="compositionally biased region" description="Basic and acidic residues" evidence="4">
    <location>
        <begin position="358"/>
        <end position="370"/>
    </location>
</feature>
<name>A0A436ZUS5_ARTFL</name>
<dbReference type="Pfam" id="PF13516">
    <property type="entry name" value="LRR_6"/>
    <property type="match status" value="2"/>
</dbReference>
<evidence type="ECO:0000313" key="5">
    <source>
        <dbReference type="EMBL" id="RVD82670.1"/>
    </source>
</evidence>
<dbReference type="GO" id="GO:0005829">
    <property type="term" value="C:cytosol"/>
    <property type="evidence" value="ECO:0007669"/>
    <property type="project" value="TreeGrafter"/>
</dbReference>
<dbReference type="PANTHER" id="PTHR24113:SF12">
    <property type="entry name" value="RAN GTPASE-ACTIVATING PROTEIN 1"/>
    <property type="match status" value="1"/>
</dbReference>
<feature type="region of interest" description="Disordered" evidence="4">
    <location>
        <begin position="333"/>
        <end position="404"/>
    </location>
</feature>
<dbReference type="InterPro" id="IPR001611">
    <property type="entry name" value="Leu-rich_rpt"/>
</dbReference>
<dbReference type="STRING" id="97331.A0A436ZUS5"/>
<dbReference type="AlphaFoldDB" id="A0A436ZUS5"/>
<evidence type="ECO:0000256" key="4">
    <source>
        <dbReference type="SAM" id="MobiDB-lite"/>
    </source>
</evidence>
<feature type="compositionally biased region" description="Acidic residues" evidence="4">
    <location>
        <begin position="333"/>
        <end position="357"/>
    </location>
</feature>
<dbReference type="OrthoDB" id="184583at2759"/>
<dbReference type="GO" id="GO:0006913">
    <property type="term" value="P:nucleocytoplasmic transport"/>
    <property type="evidence" value="ECO:0007669"/>
    <property type="project" value="TreeGrafter"/>
</dbReference>
<evidence type="ECO:0008006" key="7">
    <source>
        <dbReference type="Google" id="ProtNLM"/>
    </source>
</evidence>
<dbReference type="GO" id="GO:0031267">
    <property type="term" value="F:small GTPase binding"/>
    <property type="evidence" value="ECO:0007669"/>
    <property type="project" value="TreeGrafter"/>
</dbReference>
<dbReference type="SUPFAM" id="SSF52047">
    <property type="entry name" value="RNI-like"/>
    <property type="match status" value="1"/>
</dbReference>
<dbReference type="SMART" id="SM00368">
    <property type="entry name" value="LRR_RI"/>
    <property type="match status" value="6"/>
</dbReference>
<evidence type="ECO:0000313" key="6">
    <source>
        <dbReference type="Proteomes" id="UP000283090"/>
    </source>
</evidence>
<dbReference type="VEuPathDB" id="FungiDB:DFL_007088"/>
<keyword evidence="1" id="KW-0343">GTPase activation</keyword>
<keyword evidence="3" id="KW-0677">Repeat</keyword>
<dbReference type="Proteomes" id="UP000283090">
    <property type="component" value="Unassembled WGS sequence"/>
</dbReference>
<dbReference type="InterPro" id="IPR027038">
    <property type="entry name" value="RanGap"/>
</dbReference>
<dbReference type="GeneID" id="93589399"/>
<dbReference type="InterPro" id="IPR032675">
    <property type="entry name" value="LRR_dom_sf"/>
</dbReference>
<proteinExistence type="predicted"/>
<dbReference type="EMBL" id="SAEB01000009">
    <property type="protein sequence ID" value="RVD82670.1"/>
    <property type="molecule type" value="Genomic_DNA"/>
</dbReference>
<dbReference type="GO" id="GO:0005096">
    <property type="term" value="F:GTPase activator activity"/>
    <property type="evidence" value="ECO:0007669"/>
    <property type="project" value="UniProtKB-KW"/>
</dbReference>
<gene>
    <name evidence="5" type="ORF">DFL_007088</name>
</gene>